<keyword evidence="1" id="KW-0472">Membrane</keyword>
<evidence type="ECO:0000256" key="1">
    <source>
        <dbReference type="SAM" id="Phobius"/>
    </source>
</evidence>
<accession>A0A0F9UA40</accession>
<dbReference type="EMBL" id="LAZR01000113">
    <property type="protein sequence ID" value="KKN90060.1"/>
    <property type="molecule type" value="Genomic_DNA"/>
</dbReference>
<keyword evidence="1" id="KW-1133">Transmembrane helix</keyword>
<organism evidence="2">
    <name type="scientific">marine sediment metagenome</name>
    <dbReference type="NCBI Taxonomy" id="412755"/>
    <lineage>
        <taxon>unclassified sequences</taxon>
        <taxon>metagenomes</taxon>
        <taxon>ecological metagenomes</taxon>
    </lineage>
</organism>
<feature type="transmembrane region" description="Helical" evidence="1">
    <location>
        <begin position="6"/>
        <end position="25"/>
    </location>
</feature>
<gene>
    <name evidence="2" type="ORF">LCGC14_0231730</name>
</gene>
<keyword evidence="1" id="KW-0812">Transmembrane</keyword>
<dbReference type="AlphaFoldDB" id="A0A0F9UA40"/>
<evidence type="ECO:0000313" key="2">
    <source>
        <dbReference type="EMBL" id="KKN90060.1"/>
    </source>
</evidence>
<protein>
    <submittedName>
        <fullName evidence="2">Uncharacterized protein</fullName>
    </submittedName>
</protein>
<comment type="caution">
    <text evidence="2">The sequence shown here is derived from an EMBL/GenBank/DDBJ whole genome shotgun (WGS) entry which is preliminary data.</text>
</comment>
<sequence>MSNITNWVTAIILIVICIPVAYLVARAVSTAYFKAKTEFLNQYRKGHENGEKTE</sequence>
<name>A0A0F9UA40_9ZZZZ</name>
<reference evidence="2" key="1">
    <citation type="journal article" date="2015" name="Nature">
        <title>Complex archaea that bridge the gap between prokaryotes and eukaryotes.</title>
        <authorList>
            <person name="Spang A."/>
            <person name="Saw J.H."/>
            <person name="Jorgensen S.L."/>
            <person name="Zaremba-Niedzwiedzka K."/>
            <person name="Martijn J."/>
            <person name="Lind A.E."/>
            <person name="van Eijk R."/>
            <person name="Schleper C."/>
            <person name="Guy L."/>
            <person name="Ettema T.J."/>
        </authorList>
    </citation>
    <scope>NUCLEOTIDE SEQUENCE</scope>
</reference>
<proteinExistence type="predicted"/>